<keyword evidence="3" id="KW-0732">Signal</keyword>
<gene>
    <name evidence="4" type="ORF">CLEP1334_LOCUS14249</name>
</gene>
<dbReference type="PROSITE" id="PS00018">
    <property type="entry name" value="EF_HAND_1"/>
    <property type="match status" value="1"/>
</dbReference>
<evidence type="ECO:0000256" key="2">
    <source>
        <dbReference type="SAM" id="MobiDB-lite"/>
    </source>
</evidence>
<feature type="compositionally biased region" description="Basic and acidic residues" evidence="2">
    <location>
        <begin position="58"/>
        <end position="81"/>
    </location>
</feature>
<dbReference type="SUPFAM" id="SSF47473">
    <property type="entry name" value="EF-hand"/>
    <property type="match status" value="1"/>
</dbReference>
<sequence length="206" mass="22354">MRALLFVALLSPAAAFSSAAAPPACGFDDSDKDKDGCVTLDEFKKHRLERFEVLDKEAASKKDGKKEGKTGAKKEGKKSFTDDIPGVGSPKETKNLAELFNLYDLNNDGCLNMQCCDGALIRSHDDRNGDCCIDKEEHLLHEVARAAIMRPELIDGQDHTGNMDADGNGVYNAVEDAHYKFDHKADTDGDGCALNNLKDGWSADTA</sequence>
<reference evidence="4" key="1">
    <citation type="submission" date="2021-01" db="EMBL/GenBank/DDBJ databases">
        <authorList>
            <person name="Corre E."/>
            <person name="Pelletier E."/>
            <person name="Niang G."/>
            <person name="Scheremetjew M."/>
            <person name="Finn R."/>
            <person name="Kale V."/>
            <person name="Holt S."/>
            <person name="Cochrane G."/>
            <person name="Meng A."/>
            <person name="Brown T."/>
            <person name="Cohen L."/>
        </authorList>
    </citation>
    <scope>NUCLEOTIDE SEQUENCE</scope>
    <source>
        <strain evidence="4">RCC1130</strain>
    </source>
</reference>
<dbReference type="InterPro" id="IPR011992">
    <property type="entry name" value="EF-hand-dom_pair"/>
</dbReference>
<evidence type="ECO:0000313" key="4">
    <source>
        <dbReference type="EMBL" id="CAD8538966.1"/>
    </source>
</evidence>
<name>A0A7S0J318_9EUKA</name>
<protein>
    <recommendedName>
        <fullName evidence="5">EF-hand domain-containing protein</fullName>
    </recommendedName>
</protein>
<feature type="region of interest" description="Disordered" evidence="2">
    <location>
        <begin position="58"/>
        <end position="88"/>
    </location>
</feature>
<dbReference type="AlphaFoldDB" id="A0A7S0J318"/>
<evidence type="ECO:0008006" key="5">
    <source>
        <dbReference type="Google" id="ProtNLM"/>
    </source>
</evidence>
<accession>A0A7S0J318</accession>
<evidence type="ECO:0000256" key="3">
    <source>
        <dbReference type="SAM" id="SignalP"/>
    </source>
</evidence>
<feature type="chain" id="PRO_5031511570" description="EF-hand domain-containing protein" evidence="3">
    <location>
        <begin position="16"/>
        <end position="206"/>
    </location>
</feature>
<organism evidence="4">
    <name type="scientific">Calcidiscus leptoporus</name>
    <dbReference type="NCBI Taxonomy" id="127549"/>
    <lineage>
        <taxon>Eukaryota</taxon>
        <taxon>Haptista</taxon>
        <taxon>Haptophyta</taxon>
        <taxon>Prymnesiophyceae</taxon>
        <taxon>Coccolithales</taxon>
        <taxon>Calcidiscaceae</taxon>
        <taxon>Calcidiscus</taxon>
    </lineage>
</organism>
<dbReference type="EMBL" id="HBER01028361">
    <property type="protein sequence ID" value="CAD8538966.1"/>
    <property type="molecule type" value="Transcribed_RNA"/>
</dbReference>
<evidence type="ECO:0000256" key="1">
    <source>
        <dbReference type="ARBA" id="ARBA00022837"/>
    </source>
</evidence>
<keyword evidence="1" id="KW-0106">Calcium</keyword>
<dbReference type="Gene3D" id="1.10.238.10">
    <property type="entry name" value="EF-hand"/>
    <property type="match status" value="1"/>
</dbReference>
<proteinExistence type="predicted"/>
<dbReference type="InterPro" id="IPR018247">
    <property type="entry name" value="EF_Hand_1_Ca_BS"/>
</dbReference>
<feature type="signal peptide" evidence="3">
    <location>
        <begin position="1"/>
        <end position="15"/>
    </location>
</feature>